<dbReference type="Gene3D" id="3.40.50.10320">
    <property type="entry name" value="LmbE-like"/>
    <property type="match status" value="1"/>
</dbReference>
<evidence type="ECO:0000313" key="2">
    <source>
        <dbReference type="Proteomes" id="UP000184476"/>
    </source>
</evidence>
<keyword evidence="2" id="KW-1185">Reference proteome</keyword>
<dbReference type="Pfam" id="PF02585">
    <property type="entry name" value="PIG-L"/>
    <property type="match status" value="1"/>
</dbReference>
<dbReference type="GO" id="GO:0016811">
    <property type="term" value="F:hydrolase activity, acting on carbon-nitrogen (but not peptide) bonds, in linear amides"/>
    <property type="evidence" value="ECO:0007669"/>
    <property type="project" value="TreeGrafter"/>
</dbReference>
<proteinExistence type="predicted"/>
<dbReference type="AlphaFoldDB" id="A0A1M4X9X9"/>
<protein>
    <submittedName>
        <fullName evidence="1">N-acetylglucosaminyl deacetylase, LmbE family</fullName>
    </submittedName>
</protein>
<organism evidence="1 2">
    <name type="scientific">Seinonella peptonophila</name>
    <dbReference type="NCBI Taxonomy" id="112248"/>
    <lineage>
        <taxon>Bacteria</taxon>
        <taxon>Bacillati</taxon>
        <taxon>Bacillota</taxon>
        <taxon>Bacilli</taxon>
        <taxon>Bacillales</taxon>
        <taxon>Thermoactinomycetaceae</taxon>
        <taxon>Seinonella</taxon>
    </lineage>
</organism>
<sequence length="235" mass="26461">MLFLLFSKYRFLLFGKKKFLPSGKTLFVFAHPDDEMLAVAAILWIIANGDEVIVFTASKGEGGLTNDLCLPHELGTVREGELMKAMSILGVSRVYLRDYGDGNLPDRRREITDDLLNVIRTEAPDQVVTLPPSGVTCHPDHIEIQEATHDVVKSQSNRIPLFYRVIPKESAGIVDVEHDSLPITHLVPAFPFKEQTWAAMNAHRTQKEAMSTIFPALAENNKNLLWDEEYYSLIP</sequence>
<dbReference type="STRING" id="112248.SAMN05444392_104217"/>
<dbReference type="Proteomes" id="UP000184476">
    <property type="component" value="Unassembled WGS sequence"/>
</dbReference>
<evidence type="ECO:0000313" key="1">
    <source>
        <dbReference type="EMBL" id="SHE90226.1"/>
    </source>
</evidence>
<dbReference type="InterPro" id="IPR003737">
    <property type="entry name" value="GlcNAc_PI_deacetylase-related"/>
</dbReference>
<dbReference type="PANTHER" id="PTHR12993">
    <property type="entry name" value="N-ACETYLGLUCOSAMINYL-PHOSPHATIDYLINOSITOL DE-N-ACETYLASE-RELATED"/>
    <property type="match status" value="1"/>
</dbReference>
<reference evidence="1 2" key="1">
    <citation type="submission" date="2016-11" db="EMBL/GenBank/DDBJ databases">
        <authorList>
            <person name="Jaros S."/>
            <person name="Januszkiewicz K."/>
            <person name="Wedrychowicz H."/>
        </authorList>
    </citation>
    <scope>NUCLEOTIDE SEQUENCE [LARGE SCALE GENOMIC DNA]</scope>
    <source>
        <strain evidence="1 2">DSM 44666</strain>
    </source>
</reference>
<accession>A0A1M4X9X9</accession>
<gene>
    <name evidence="1" type="ORF">SAMN05444392_104217</name>
</gene>
<dbReference type="InterPro" id="IPR024078">
    <property type="entry name" value="LmbE-like_dom_sf"/>
</dbReference>
<name>A0A1M4X9X9_9BACL</name>
<dbReference type="PANTHER" id="PTHR12993:SF11">
    <property type="entry name" value="N-ACETYLGLUCOSAMINYL-PHOSPHATIDYLINOSITOL DE-N-ACETYLASE"/>
    <property type="match status" value="1"/>
</dbReference>
<dbReference type="EMBL" id="FQVL01000004">
    <property type="protein sequence ID" value="SHE90226.1"/>
    <property type="molecule type" value="Genomic_DNA"/>
</dbReference>
<dbReference type="SUPFAM" id="SSF102588">
    <property type="entry name" value="LmbE-like"/>
    <property type="match status" value="1"/>
</dbReference>